<feature type="transmembrane region" description="Helical" evidence="1">
    <location>
        <begin position="12"/>
        <end position="30"/>
    </location>
</feature>
<keyword evidence="1" id="KW-1133">Transmembrane helix</keyword>
<dbReference type="HOGENOM" id="CLU_3150674_0_0_5"/>
<keyword evidence="1" id="KW-0472">Membrane</keyword>
<reference evidence="2 3" key="1">
    <citation type="journal article" date="2012" name="Proc. Natl. Acad. Sci. U.S.A.">
        <title>Genome streamlining and chemical defense in a coral reef symbiosis.</title>
        <authorList>
            <person name="Kwan J.C."/>
            <person name="Donia M.S."/>
            <person name="Han A.W."/>
            <person name="Hirose E."/>
            <person name="Haygood M.G."/>
            <person name="Schmidt E.W."/>
        </authorList>
    </citation>
    <scope>NUCLEOTIDE SEQUENCE [LARGE SCALE GENOMIC DNA]</scope>
    <source>
        <strain evidence="2 3">L2</strain>
    </source>
</reference>
<sequence length="48" mass="5577">MSDDFSNYIVNYFYILILLIKDYPSLLAVANHFKFKNRLGSGANKNTF</sequence>
<gene>
    <name evidence="2" type="ORF">A1OE_1115</name>
</gene>
<keyword evidence="1" id="KW-0812">Transmembrane</keyword>
<dbReference type="EMBL" id="CP003539">
    <property type="protein sequence ID" value="AFX99293.1"/>
    <property type="molecule type" value="Genomic_DNA"/>
</dbReference>
<evidence type="ECO:0000313" key="3">
    <source>
        <dbReference type="Proteomes" id="UP000010077"/>
    </source>
</evidence>
<evidence type="ECO:0000256" key="1">
    <source>
        <dbReference type="SAM" id="Phobius"/>
    </source>
</evidence>
<name>K7Z5G4_9PROT</name>
<organism evidence="2 3">
    <name type="scientific">Candidatus Endolissoclinum faulkneri L2</name>
    <dbReference type="NCBI Taxonomy" id="1193729"/>
    <lineage>
        <taxon>Bacteria</taxon>
        <taxon>Pseudomonadati</taxon>
        <taxon>Pseudomonadota</taxon>
        <taxon>Alphaproteobacteria</taxon>
        <taxon>Rhodospirillales</taxon>
        <taxon>Rhodospirillaceae</taxon>
        <taxon>Candidatus Endolissoclinum</taxon>
    </lineage>
</organism>
<accession>K7Z5G4</accession>
<dbReference type="Proteomes" id="UP000010077">
    <property type="component" value="Chromosome"/>
</dbReference>
<evidence type="ECO:0000313" key="2">
    <source>
        <dbReference type="EMBL" id="AFX99293.1"/>
    </source>
</evidence>
<keyword evidence="3" id="KW-1185">Reference proteome</keyword>
<dbReference type="AlphaFoldDB" id="K7Z5G4"/>
<dbReference type="KEGG" id="thal:A1OE_1115"/>
<protein>
    <submittedName>
        <fullName evidence="2">Uncharacterized protein</fullName>
    </submittedName>
</protein>
<proteinExistence type="predicted"/>